<reference evidence="1 2" key="1">
    <citation type="journal article" date="2011" name="Science">
        <title>The ecoresponsive genome of Daphnia pulex.</title>
        <authorList>
            <person name="Colbourne J.K."/>
            <person name="Pfrender M.E."/>
            <person name="Gilbert D."/>
            <person name="Thomas W.K."/>
            <person name="Tucker A."/>
            <person name="Oakley T.H."/>
            <person name="Tokishita S."/>
            <person name="Aerts A."/>
            <person name="Arnold G.J."/>
            <person name="Basu M.K."/>
            <person name="Bauer D.J."/>
            <person name="Caceres C.E."/>
            <person name="Carmel L."/>
            <person name="Casola C."/>
            <person name="Choi J.H."/>
            <person name="Detter J.C."/>
            <person name="Dong Q."/>
            <person name="Dusheyko S."/>
            <person name="Eads B.D."/>
            <person name="Frohlich T."/>
            <person name="Geiler-Samerotte K.A."/>
            <person name="Gerlach D."/>
            <person name="Hatcher P."/>
            <person name="Jogdeo S."/>
            <person name="Krijgsveld J."/>
            <person name="Kriventseva E.V."/>
            <person name="Kultz D."/>
            <person name="Laforsch C."/>
            <person name="Lindquist E."/>
            <person name="Lopez J."/>
            <person name="Manak J.R."/>
            <person name="Muller J."/>
            <person name="Pangilinan J."/>
            <person name="Patwardhan R.P."/>
            <person name="Pitluck S."/>
            <person name="Pritham E.J."/>
            <person name="Rechtsteiner A."/>
            <person name="Rho M."/>
            <person name="Rogozin I.B."/>
            <person name="Sakarya O."/>
            <person name="Salamov A."/>
            <person name="Schaack S."/>
            <person name="Shapiro H."/>
            <person name="Shiga Y."/>
            <person name="Skalitzky C."/>
            <person name="Smith Z."/>
            <person name="Souvorov A."/>
            <person name="Sung W."/>
            <person name="Tang Z."/>
            <person name="Tsuchiya D."/>
            <person name="Tu H."/>
            <person name="Vos H."/>
            <person name="Wang M."/>
            <person name="Wolf Y.I."/>
            <person name="Yamagata H."/>
            <person name="Yamada T."/>
            <person name="Ye Y."/>
            <person name="Shaw J.R."/>
            <person name="Andrews J."/>
            <person name="Crease T.J."/>
            <person name="Tang H."/>
            <person name="Lucas S.M."/>
            <person name="Robertson H.M."/>
            <person name="Bork P."/>
            <person name="Koonin E.V."/>
            <person name="Zdobnov E.M."/>
            <person name="Grigoriev I.V."/>
            <person name="Lynch M."/>
            <person name="Boore J.L."/>
        </authorList>
    </citation>
    <scope>NUCLEOTIDE SEQUENCE [LARGE SCALE GENOMIC DNA]</scope>
</reference>
<keyword evidence="2" id="KW-1185">Reference proteome</keyword>
<evidence type="ECO:0000313" key="2">
    <source>
        <dbReference type="Proteomes" id="UP000000305"/>
    </source>
</evidence>
<dbReference type="EMBL" id="GL732523">
    <property type="protein sequence ID" value="EFX90331.1"/>
    <property type="molecule type" value="Genomic_DNA"/>
</dbReference>
<dbReference type="PhylomeDB" id="E9FQQ3"/>
<dbReference type="AlphaFoldDB" id="E9FQQ3"/>
<accession>E9FQQ3</accession>
<sequence>MAYSITQKEPGPFYENTELHFSHPIQVLHQIVQNAWKPHLALLCCHQHVH</sequence>
<gene>
    <name evidence="1" type="ORF">DAPPUDRAFT_232350</name>
</gene>
<proteinExistence type="predicted"/>
<dbReference type="KEGG" id="dpx:DAPPUDRAFT_232350"/>
<dbReference type="Proteomes" id="UP000000305">
    <property type="component" value="Unassembled WGS sequence"/>
</dbReference>
<evidence type="ECO:0000313" key="1">
    <source>
        <dbReference type="EMBL" id="EFX90331.1"/>
    </source>
</evidence>
<protein>
    <submittedName>
        <fullName evidence="1">Uncharacterized protein</fullName>
    </submittedName>
</protein>
<organism evidence="1 2">
    <name type="scientific">Daphnia pulex</name>
    <name type="common">Water flea</name>
    <dbReference type="NCBI Taxonomy" id="6669"/>
    <lineage>
        <taxon>Eukaryota</taxon>
        <taxon>Metazoa</taxon>
        <taxon>Ecdysozoa</taxon>
        <taxon>Arthropoda</taxon>
        <taxon>Crustacea</taxon>
        <taxon>Branchiopoda</taxon>
        <taxon>Diplostraca</taxon>
        <taxon>Cladocera</taxon>
        <taxon>Anomopoda</taxon>
        <taxon>Daphniidae</taxon>
        <taxon>Daphnia</taxon>
    </lineage>
</organism>
<dbReference type="InParanoid" id="E9FQQ3"/>
<name>E9FQQ3_DAPPU</name>
<dbReference type="HOGENOM" id="CLU_3126437_0_0_1"/>